<evidence type="ECO:0000256" key="1">
    <source>
        <dbReference type="SAM" id="SignalP"/>
    </source>
</evidence>
<evidence type="ECO:0000313" key="3">
    <source>
        <dbReference type="Proteomes" id="UP000799770"/>
    </source>
</evidence>
<dbReference type="Proteomes" id="UP000799770">
    <property type="component" value="Unassembled WGS sequence"/>
</dbReference>
<sequence length="108" mass="11582">MKCPLAYLAFLMLSSHLSFADSESLPTFAQNSHARDEGEDLLAVLDQVIAPYNALPNTIANTPPTTTTSRVPASARQITGFKTEVLTIHADCKTLACAPKSTLNALLH</sequence>
<name>A0A6A5YMD6_9PLEO</name>
<feature type="signal peptide" evidence="1">
    <location>
        <begin position="1"/>
        <end position="20"/>
    </location>
</feature>
<evidence type="ECO:0000313" key="2">
    <source>
        <dbReference type="EMBL" id="KAF2108449.1"/>
    </source>
</evidence>
<keyword evidence="1" id="KW-0732">Signal</keyword>
<feature type="chain" id="PRO_5025338729" evidence="1">
    <location>
        <begin position="21"/>
        <end position="108"/>
    </location>
</feature>
<dbReference type="AlphaFoldDB" id="A0A6A5YMD6"/>
<organism evidence="2 3">
    <name type="scientific">Lophiotrema nucula</name>
    <dbReference type="NCBI Taxonomy" id="690887"/>
    <lineage>
        <taxon>Eukaryota</taxon>
        <taxon>Fungi</taxon>
        <taxon>Dikarya</taxon>
        <taxon>Ascomycota</taxon>
        <taxon>Pezizomycotina</taxon>
        <taxon>Dothideomycetes</taxon>
        <taxon>Pleosporomycetidae</taxon>
        <taxon>Pleosporales</taxon>
        <taxon>Lophiotremataceae</taxon>
        <taxon>Lophiotrema</taxon>
    </lineage>
</organism>
<gene>
    <name evidence="2" type="ORF">BDV96DRAFT_587242</name>
</gene>
<dbReference type="EMBL" id="ML977347">
    <property type="protein sequence ID" value="KAF2108449.1"/>
    <property type="molecule type" value="Genomic_DNA"/>
</dbReference>
<accession>A0A6A5YMD6</accession>
<proteinExistence type="predicted"/>
<reference evidence="2" key="1">
    <citation type="journal article" date="2020" name="Stud. Mycol.">
        <title>101 Dothideomycetes genomes: a test case for predicting lifestyles and emergence of pathogens.</title>
        <authorList>
            <person name="Haridas S."/>
            <person name="Albert R."/>
            <person name="Binder M."/>
            <person name="Bloem J."/>
            <person name="Labutti K."/>
            <person name="Salamov A."/>
            <person name="Andreopoulos B."/>
            <person name="Baker S."/>
            <person name="Barry K."/>
            <person name="Bills G."/>
            <person name="Bluhm B."/>
            <person name="Cannon C."/>
            <person name="Castanera R."/>
            <person name="Culley D."/>
            <person name="Daum C."/>
            <person name="Ezra D."/>
            <person name="Gonzalez J."/>
            <person name="Henrissat B."/>
            <person name="Kuo A."/>
            <person name="Liang C."/>
            <person name="Lipzen A."/>
            <person name="Lutzoni F."/>
            <person name="Magnuson J."/>
            <person name="Mondo S."/>
            <person name="Nolan M."/>
            <person name="Ohm R."/>
            <person name="Pangilinan J."/>
            <person name="Park H.-J."/>
            <person name="Ramirez L."/>
            <person name="Alfaro M."/>
            <person name="Sun H."/>
            <person name="Tritt A."/>
            <person name="Yoshinaga Y."/>
            <person name="Zwiers L.-H."/>
            <person name="Turgeon B."/>
            <person name="Goodwin S."/>
            <person name="Spatafora J."/>
            <person name="Crous P."/>
            <person name="Grigoriev I."/>
        </authorList>
    </citation>
    <scope>NUCLEOTIDE SEQUENCE</scope>
    <source>
        <strain evidence="2">CBS 627.86</strain>
    </source>
</reference>
<protein>
    <submittedName>
        <fullName evidence="2">Uncharacterized protein</fullName>
    </submittedName>
</protein>
<keyword evidence="3" id="KW-1185">Reference proteome</keyword>